<gene>
    <name evidence="5" type="ORF">C7I84_10895</name>
</gene>
<keyword evidence="1" id="KW-0472">Membrane</keyword>
<dbReference type="GO" id="GO:0016020">
    <property type="term" value="C:membrane"/>
    <property type="evidence" value="ECO:0007669"/>
    <property type="project" value="UniProtKB-UniRule"/>
</dbReference>
<evidence type="ECO:0000259" key="4">
    <source>
        <dbReference type="PROSITE" id="PS51123"/>
    </source>
</evidence>
<protein>
    <submittedName>
        <fullName evidence="5">Flagellar motor protein MotB</fullName>
    </submittedName>
</protein>
<feature type="compositionally biased region" description="Basic and acidic residues" evidence="2">
    <location>
        <begin position="187"/>
        <end position="197"/>
    </location>
</feature>
<comment type="caution">
    <text evidence="5">The sequence shown here is derived from an EMBL/GenBank/DDBJ whole genome shotgun (WGS) entry which is preliminary data.</text>
</comment>
<dbReference type="Pfam" id="PF00691">
    <property type="entry name" value="OmpA"/>
    <property type="match status" value="1"/>
</dbReference>
<keyword evidence="3" id="KW-0732">Signal</keyword>
<dbReference type="EMBL" id="PXYK01000009">
    <property type="protein sequence ID" value="PSJ60484.1"/>
    <property type="molecule type" value="Genomic_DNA"/>
</dbReference>
<reference evidence="5 6" key="1">
    <citation type="submission" date="2018-03" db="EMBL/GenBank/DDBJ databases">
        <title>The draft genome of Mesorhizobium sp. 6GN-30.</title>
        <authorList>
            <person name="Liu L."/>
            <person name="Li L."/>
            <person name="Wang T."/>
            <person name="Zhang X."/>
            <person name="Liang L."/>
        </authorList>
    </citation>
    <scope>NUCLEOTIDE SEQUENCE [LARGE SCALE GENOMIC DNA]</scope>
    <source>
        <strain evidence="5 6">6GN30</strain>
    </source>
</reference>
<feature type="compositionally biased region" description="Basic and acidic residues" evidence="2">
    <location>
        <begin position="104"/>
        <end position="129"/>
    </location>
</feature>
<evidence type="ECO:0000256" key="1">
    <source>
        <dbReference type="PROSITE-ProRule" id="PRU00473"/>
    </source>
</evidence>
<feature type="chain" id="PRO_5015189429" evidence="3">
    <location>
        <begin position="23"/>
        <end position="708"/>
    </location>
</feature>
<feature type="domain" description="OmpA-like" evidence="4">
    <location>
        <begin position="580"/>
        <end position="705"/>
    </location>
</feature>
<proteinExistence type="predicted"/>
<accession>A0A2P7SDA6</accession>
<dbReference type="PROSITE" id="PS51123">
    <property type="entry name" value="OMPA_2"/>
    <property type="match status" value="1"/>
</dbReference>
<feature type="compositionally biased region" description="Basic and acidic residues" evidence="2">
    <location>
        <begin position="221"/>
        <end position="307"/>
    </location>
</feature>
<evidence type="ECO:0000256" key="2">
    <source>
        <dbReference type="SAM" id="MobiDB-lite"/>
    </source>
</evidence>
<keyword evidence="5" id="KW-0966">Cell projection</keyword>
<dbReference type="Proteomes" id="UP000241229">
    <property type="component" value="Unassembled WGS sequence"/>
</dbReference>
<dbReference type="InterPro" id="IPR050330">
    <property type="entry name" value="Bact_OuterMem_StrucFunc"/>
</dbReference>
<feature type="compositionally biased region" description="Basic and acidic residues" evidence="2">
    <location>
        <begin position="321"/>
        <end position="368"/>
    </location>
</feature>
<keyword evidence="5" id="KW-0282">Flagellum</keyword>
<evidence type="ECO:0000313" key="6">
    <source>
        <dbReference type="Proteomes" id="UP000241229"/>
    </source>
</evidence>
<dbReference type="PANTHER" id="PTHR30329:SF21">
    <property type="entry name" value="LIPOPROTEIN YIAD-RELATED"/>
    <property type="match status" value="1"/>
</dbReference>
<dbReference type="OrthoDB" id="9792021at2"/>
<evidence type="ECO:0000256" key="3">
    <source>
        <dbReference type="SAM" id="SignalP"/>
    </source>
</evidence>
<feature type="compositionally biased region" description="Basic and acidic residues" evidence="2">
    <location>
        <begin position="157"/>
        <end position="166"/>
    </location>
</feature>
<dbReference type="InterPro" id="IPR006665">
    <property type="entry name" value="OmpA-like"/>
</dbReference>
<dbReference type="InterPro" id="IPR036737">
    <property type="entry name" value="OmpA-like_sf"/>
</dbReference>
<feature type="compositionally biased region" description="Basic and acidic residues" evidence="2">
    <location>
        <begin position="61"/>
        <end position="91"/>
    </location>
</feature>
<dbReference type="CDD" id="cd07185">
    <property type="entry name" value="OmpA_C-like"/>
    <property type="match status" value="1"/>
</dbReference>
<dbReference type="PANTHER" id="PTHR30329">
    <property type="entry name" value="STATOR ELEMENT OF FLAGELLAR MOTOR COMPLEX"/>
    <property type="match status" value="1"/>
</dbReference>
<feature type="region of interest" description="Disordered" evidence="2">
    <location>
        <begin position="27"/>
        <end position="417"/>
    </location>
</feature>
<organism evidence="5 6">
    <name type="scientific">Kumtagia ephedrae</name>
    <dbReference type="NCBI Taxonomy" id="2116701"/>
    <lineage>
        <taxon>Bacteria</taxon>
        <taxon>Pseudomonadati</taxon>
        <taxon>Pseudomonadota</taxon>
        <taxon>Alphaproteobacteria</taxon>
        <taxon>Hyphomicrobiales</taxon>
        <taxon>Phyllobacteriaceae</taxon>
        <taxon>Kumtagia</taxon>
    </lineage>
</organism>
<dbReference type="AlphaFoldDB" id="A0A2P7SDA6"/>
<keyword evidence="6" id="KW-1185">Reference proteome</keyword>
<sequence>MNRNIRILAGTALATVMASASAGAFPARNPVPTGFEPAILLAQSDESVEELRPRGGGSEEAEPRERRKQRAERQAEPEGRQAQEEPRRREASEDEAERPRQKRAREAERQADEEQAEPRRKAREARQAEEQPAAAEQERPRRKSREAQAEEPPEAGEAERQAEQERPRKKSREARQAEEQQEPQAEEPARRKPRQAEQDAQPGGADRQRAGSAEESDPQAEEQRPRDRRKAREAAQDAERQRAEEQQREEAAPEEARPAERQRRDGEQRREAGDEPARAETPEDGDRPTERAEPQEPTPRERTAREEAPDDGSAAPVLDSQKQRPREERDRDQARERDRDREQAGDSERPRTGEDQARERREEPRTDEPPAAEVPAGPPPDSDRAAQESVRRAEIRPVIAEEGRRREGRPDDDRWRRRERPEGTDVLREIGDRLILGFGDQVIVESNDRPRMARGAREVYYEDLPRGRTREVIVRADGTRVVTIRNAYGDVIRRSRIAPDDREYILAYVEEDDYDRVRDWRDPGLDLPPLRLDIPEEEYILDAAAVEEPDVYYEFLEQPPVERVERLYSVDEVKRSARIRDKTRRIDLDTLTFEFGSASIPEDQIPRLEGVAQAIEKLLEKNPAETILIEGHTDAVGSDLANLALSDRRAEAVAEALTNVFAIPPENLSTQGYGEEFLKVRTQEPERENRRVAIRRITPLVAPVASAQ</sequence>
<name>A0A2P7SDA6_9HYPH</name>
<dbReference type="Gene3D" id="3.30.1330.60">
    <property type="entry name" value="OmpA-like domain"/>
    <property type="match status" value="1"/>
</dbReference>
<feature type="signal peptide" evidence="3">
    <location>
        <begin position="1"/>
        <end position="22"/>
    </location>
</feature>
<dbReference type="SUPFAM" id="SSF103088">
    <property type="entry name" value="OmpA-like"/>
    <property type="match status" value="1"/>
</dbReference>
<keyword evidence="5" id="KW-0969">Cilium</keyword>
<evidence type="ECO:0000313" key="5">
    <source>
        <dbReference type="EMBL" id="PSJ60484.1"/>
    </source>
</evidence>
<feature type="compositionally biased region" description="Basic and acidic residues" evidence="2">
    <location>
        <begin position="381"/>
        <end position="417"/>
    </location>
</feature>
<dbReference type="RefSeq" id="WP_106772209.1">
    <property type="nucleotide sequence ID" value="NZ_PXYK01000009.1"/>
</dbReference>